<dbReference type="SMART" id="SM00054">
    <property type="entry name" value="EFh"/>
    <property type="match status" value="2"/>
</dbReference>
<dbReference type="Pfam" id="PF13499">
    <property type="entry name" value="EF-hand_7"/>
    <property type="match status" value="1"/>
</dbReference>
<feature type="transmembrane region" description="Helical" evidence="8">
    <location>
        <begin position="404"/>
        <end position="427"/>
    </location>
</feature>
<evidence type="ECO:0000259" key="9">
    <source>
        <dbReference type="PROSITE" id="PS50222"/>
    </source>
</evidence>
<feature type="transmembrane region" description="Helical" evidence="8">
    <location>
        <begin position="111"/>
        <end position="131"/>
    </location>
</feature>
<keyword evidence="7 8" id="KW-0472">Membrane</keyword>
<evidence type="ECO:0000256" key="2">
    <source>
        <dbReference type="ARBA" id="ARBA00022448"/>
    </source>
</evidence>
<reference evidence="10" key="1">
    <citation type="submission" date="2021-01" db="EMBL/GenBank/DDBJ databases">
        <authorList>
            <person name="Corre E."/>
            <person name="Pelletier E."/>
            <person name="Niang G."/>
            <person name="Scheremetjew M."/>
            <person name="Finn R."/>
            <person name="Kale V."/>
            <person name="Holt S."/>
            <person name="Cochrane G."/>
            <person name="Meng A."/>
            <person name="Brown T."/>
            <person name="Cohen L."/>
        </authorList>
    </citation>
    <scope>NUCLEOTIDE SEQUENCE</scope>
    <source>
        <strain evidence="10">CCAP1064/1</strain>
    </source>
</reference>
<dbReference type="GO" id="GO:0012505">
    <property type="term" value="C:endomembrane system"/>
    <property type="evidence" value="ECO:0007669"/>
    <property type="project" value="UniProtKB-SubCell"/>
</dbReference>
<evidence type="ECO:0000256" key="4">
    <source>
        <dbReference type="ARBA" id="ARBA00022837"/>
    </source>
</evidence>
<keyword evidence="5 8" id="KW-1133">Transmembrane helix</keyword>
<gene>
    <name evidence="10" type="ORF">PINE0816_LOCUS8599</name>
</gene>
<dbReference type="SUPFAM" id="SSF47473">
    <property type="entry name" value="EF-hand"/>
    <property type="match status" value="1"/>
</dbReference>
<feature type="transmembrane region" description="Helical" evidence="8">
    <location>
        <begin position="439"/>
        <end position="464"/>
    </location>
</feature>
<evidence type="ECO:0000256" key="8">
    <source>
        <dbReference type="SAM" id="Phobius"/>
    </source>
</evidence>
<evidence type="ECO:0000256" key="6">
    <source>
        <dbReference type="ARBA" id="ARBA00023065"/>
    </source>
</evidence>
<feature type="transmembrane region" description="Helical" evidence="8">
    <location>
        <begin position="143"/>
        <end position="162"/>
    </location>
</feature>
<feature type="domain" description="EF-hand" evidence="9">
    <location>
        <begin position="278"/>
        <end position="313"/>
    </location>
</feature>
<evidence type="ECO:0000256" key="5">
    <source>
        <dbReference type="ARBA" id="ARBA00022989"/>
    </source>
</evidence>
<feature type="transmembrane region" description="Helical" evidence="8">
    <location>
        <begin position="366"/>
        <end position="384"/>
    </location>
</feature>
<dbReference type="AlphaFoldDB" id="A0A7S0C5C4"/>
<feature type="transmembrane region" description="Helical" evidence="8">
    <location>
        <begin position="501"/>
        <end position="521"/>
    </location>
</feature>
<dbReference type="InterPro" id="IPR004713">
    <property type="entry name" value="CaH_exchang"/>
</dbReference>
<name>A0A7S0C5C4_9STRA</name>
<keyword evidence="4" id="KW-0106">Calcium</keyword>
<feature type="transmembrane region" description="Helical" evidence="8">
    <location>
        <begin position="44"/>
        <end position="66"/>
    </location>
</feature>
<dbReference type="InterPro" id="IPR004837">
    <property type="entry name" value="NaCa_Exmemb"/>
</dbReference>
<dbReference type="GO" id="GO:0006874">
    <property type="term" value="P:intracellular calcium ion homeostasis"/>
    <property type="evidence" value="ECO:0007669"/>
    <property type="project" value="TreeGrafter"/>
</dbReference>
<evidence type="ECO:0000256" key="7">
    <source>
        <dbReference type="ARBA" id="ARBA00023136"/>
    </source>
</evidence>
<dbReference type="PANTHER" id="PTHR31503">
    <property type="entry name" value="VACUOLAR CALCIUM ION TRANSPORTER"/>
    <property type="match status" value="1"/>
</dbReference>
<protein>
    <recommendedName>
        <fullName evidence="9">EF-hand domain-containing protein</fullName>
    </recommendedName>
</protein>
<keyword evidence="3 8" id="KW-0812">Transmembrane</keyword>
<dbReference type="InterPro" id="IPR011992">
    <property type="entry name" value="EF-hand-dom_pair"/>
</dbReference>
<feature type="transmembrane region" description="Helical" evidence="8">
    <location>
        <begin position="470"/>
        <end position="489"/>
    </location>
</feature>
<dbReference type="PROSITE" id="PS00018">
    <property type="entry name" value="EF_HAND_1"/>
    <property type="match status" value="1"/>
</dbReference>
<keyword evidence="2" id="KW-0813">Transport</keyword>
<dbReference type="Gene3D" id="1.10.238.10">
    <property type="entry name" value="EF-hand"/>
    <property type="match status" value="1"/>
</dbReference>
<comment type="subcellular location">
    <subcellularLocation>
        <location evidence="1">Endomembrane system</location>
        <topology evidence="1">Multi-pass membrane protein</topology>
    </subcellularLocation>
</comment>
<dbReference type="PANTHER" id="PTHR31503:SF36">
    <property type="entry name" value="SODIUM_CALCIUM EXCHANGER MEMBRANE REGION DOMAIN-CONTAINING PROTEIN"/>
    <property type="match status" value="1"/>
</dbReference>
<dbReference type="PROSITE" id="PS50222">
    <property type="entry name" value="EF_HAND_2"/>
    <property type="match status" value="2"/>
</dbReference>
<dbReference type="CDD" id="cd00051">
    <property type="entry name" value="EFh"/>
    <property type="match status" value="1"/>
</dbReference>
<dbReference type="GO" id="GO:0005509">
    <property type="term" value="F:calcium ion binding"/>
    <property type="evidence" value="ECO:0007669"/>
    <property type="project" value="InterPro"/>
</dbReference>
<organism evidence="10">
    <name type="scientific">Proboscia inermis</name>
    <dbReference type="NCBI Taxonomy" id="420281"/>
    <lineage>
        <taxon>Eukaryota</taxon>
        <taxon>Sar</taxon>
        <taxon>Stramenopiles</taxon>
        <taxon>Ochrophyta</taxon>
        <taxon>Bacillariophyta</taxon>
        <taxon>Coscinodiscophyceae</taxon>
        <taxon>Rhizosoleniophycidae</taxon>
        <taxon>Rhizosoleniales</taxon>
        <taxon>Rhizosoleniaceae</taxon>
        <taxon>Proboscia</taxon>
    </lineage>
</organism>
<evidence type="ECO:0000256" key="1">
    <source>
        <dbReference type="ARBA" id="ARBA00004127"/>
    </source>
</evidence>
<dbReference type="Pfam" id="PF01699">
    <property type="entry name" value="Na_Ca_ex"/>
    <property type="match status" value="1"/>
</dbReference>
<keyword evidence="6" id="KW-0406">Ion transport</keyword>
<accession>A0A7S0C5C4</accession>
<evidence type="ECO:0000256" key="3">
    <source>
        <dbReference type="ARBA" id="ARBA00022692"/>
    </source>
</evidence>
<proteinExistence type="predicted"/>
<evidence type="ECO:0000313" key="10">
    <source>
        <dbReference type="EMBL" id="CAD8412473.1"/>
    </source>
</evidence>
<dbReference type="InterPro" id="IPR002048">
    <property type="entry name" value="EF_hand_dom"/>
</dbReference>
<feature type="domain" description="EF-hand" evidence="9">
    <location>
        <begin position="242"/>
        <end position="277"/>
    </location>
</feature>
<dbReference type="EMBL" id="HBEL01018063">
    <property type="protein sequence ID" value="CAD8412473.1"/>
    <property type="molecule type" value="Transcribed_RNA"/>
</dbReference>
<dbReference type="InterPro" id="IPR018247">
    <property type="entry name" value="EF_Hand_1_Ca_BS"/>
</dbReference>
<dbReference type="GO" id="GO:0015369">
    <property type="term" value="F:calcium:proton antiporter activity"/>
    <property type="evidence" value="ECO:0007669"/>
    <property type="project" value="TreeGrafter"/>
</dbReference>
<sequence>MLIPSLAGLVGGTVLPLLGAVPDGAIMLFSGLGDIDDAQESLSVGVGALAGSTIMLLTIPWFLSVYSGRVSIISKNGGKTLNYHGKPKLTPKLTDGTGVQATTTIKHGATIMILTIVPFLLIQIPASVIGRSDEAELAAKERWFAFVAFFICITGFVLYLYVQVKISHTGEDTDKRTAIMKRLILSGEISISAALSDTVSIEARRMDNENKQKNQNYYSSMEEYFEQENPSNFRIPSAVKDLLHEILRELFSKYDLDHSNDLDRVETSTLLMDLNEHVSNDELEKTFKRYDSDNDGVINYDEFVSALYGIMMSRYHRKNINNLENSLVDSEGRPINNDEVVDEQSEEEDMPDDFAHLSPDEQKKAILRRSIFLLGVGTTMVLVFSDPMVDVMKEVAVRTNIPSFYVSFILAPLASNASEVIASIYYASKKTRKTITVSLSALEGAASMNNTFCLAILMGLIYFRGLAWEYTAETIAIVVVQIIVGSMVLRSDIITTFQASIILLLFPLSIMFIAIMKALGFD</sequence>
<dbReference type="GO" id="GO:0016020">
    <property type="term" value="C:membrane"/>
    <property type="evidence" value="ECO:0007669"/>
    <property type="project" value="InterPro"/>
</dbReference>